<feature type="compositionally biased region" description="Polar residues" evidence="3">
    <location>
        <begin position="232"/>
        <end position="243"/>
    </location>
</feature>
<dbReference type="Proteomes" id="UP000183047">
    <property type="component" value="Unassembled WGS sequence"/>
</dbReference>
<evidence type="ECO:0000259" key="5">
    <source>
        <dbReference type="SMART" id="SM00656"/>
    </source>
</evidence>
<dbReference type="SMART" id="SM00458">
    <property type="entry name" value="RICIN"/>
    <property type="match status" value="2"/>
</dbReference>
<evidence type="ECO:0000259" key="4">
    <source>
        <dbReference type="SMART" id="SM00458"/>
    </source>
</evidence>
<keyword evidence="2" id="KW-0964">Secreted</keyword>
<dbReference type="RefSeq" id="WP_176756661.1">
    <property type="nucleotide sequence ID" value="NZ_FMUR01000020.1"/>
</dbReference>
<dbReference type="EMBL" id="FMUR01000020">
    <property type="protein sequence ID" value="SCY49556.1"/>
    <property type="molecule type" value="Genomic_DNA"/>
</dbReference>
<keyword evidence="2" id="KW-0119">Carbohydrate metabolism</keyword>
<evidence type="ECO:0000256" key="3">
    <source>
        <dbReference type="SAM" id="MobiDB-lite"/>
    </source>
</evidence>
<protein>
    <submittedName>
        <fullName evidence="6">Pectate lyase</fullName>
    </submittedName>
</protein>
<feature type="domain" description="Ricin B lectin" evidence="4">
    <location>
        <begin position="232"/>
        <end position="369"/>
    </location>
</feature>
<dbReference type="GO" id="GO:0000272">
    <property type="term" value="P:polysaccharide catabolic process"/>
    <property type="evidence" value="ECO:0007669"/>
    <property type="project" value="UniProtKB-KW"/>
</dbReference>
<dbReference type="CDD" id="cd00161">
    <property type="entry name" value="beta-trefoil_Ricin-like"/>
    <property type="match status" value="2"/>
</dbReference>
<dbReference type="SMART" id="SM00656">
    <property type="entry name" value="Amb_all"/>
    <property type="match status" value="1"/>
</dbReference>
<feature type="domain" description="Ricin B lectin" evidence="4">
    <location>
        <begin position="40"/>
        <end position="183"/>
    </location>
</feature>
<dbReference type="InterPro" id="IPR012334">
    <property type="entry name" value="Pectin_lyas_fold"/>
</dbReference>
<accession>A0A1G5GD80</accession>
<name>A0A1G5GD80_9FIRM</name>
<dbReference type="GO" id="GO:0016829">
    <property type="term" value="F:lyase activity"/>
    <property type="evidence" value="ECO:0007669"/>
    <property type="project" value="UniProtKB-KW"/>
</dbReference>
<reference evidence="7" key="1">
    <citation type="submission" date="2016-10" db="EMBL/GenBank/DDBJ databases">
        <authorList>
            <person name="Varghese N."/>
            <person name="Submissions S."/>
        </authorList>
    </citation>
    <scope>NUCLEOTIDE SEQUENCE [LARGE SCALE GENOMIC DNA]</scope>
    <source>
        <strain evidence="7">XBD2006</strain>
    </source>
</reference>
<feature type="domain" description="Pectate lyase" evidence="5">
    <location>
        <begin position="395"/>
        <end position="621"/>
    </location>
</feature>
<sequence length="690" mass="74370">MVNISKRIGSILTGVAMLACSLYIIPPISIHAEAVTPESGSVYYLKNKNSGLYLTVENDSATNGANVIQSKGTGSRGQKWILEQNGSGTYRLHPATDTSGGLSLDVANGSSKNSANVQIYSNNGASAQNFKLTEADSKKGYYISTEASNFAAVLDVYKKSTESGANVQQYRTLNQANQIWYFEKTDMPSGGNQNNRNASNGGSQPSGNDANRNNNPAPPQPVNNNNNNSNNRSTYKSDSSYPQQQMQFQNCSDGKFVTGNGGSVTSSNSNSANTRWIIDYISNDSFRIINAADGTCLTQSNNSVSTAPVSSDNNAQVWTIASVKADANGTPLNYKIVSKANNSLALTLSGSSYGLSSFNGSAKQCFRFNSYGAEGFAGYSLDMNKREKASVTGGVLGQVVKANNLSDLQRYASGSTPYTIVIGSDISANSLTKVSVGANKTFIGSYGAHTLNNIHFRNISSSGNNIYKNITFAHSVNINDNDDIQMYITDGNNFWLDHCSWPGHDMGKDGNIHGNDKDKFIYVGLKANFVSVTGCYFGGHKYGLILGYPEENGAPTYNGYPCMTICNNYFNGTQTRAPGLMRYGYFHCYNNFVYNFNIGYTPYTNCNIFSENNFFDKGRDSGGVVNDMGRGNFTDQGSVLSSDVSRLSIGGCNWRPSSNYGYKARSAADAKSWATSHAGSQNSPLVYAID</sequence>
<dbReference type="InterPro" id="IPR000772">
    <property type="entry name" value="Ricin_B_lectin"/>
</dbReference>
<proteinExistence type="inferred from homology"/>
<dbReference type="AlphaFoldDB" id="A0A1G5GD80"/>
<feature type="region of interest" description="Disordered" evidence="3">
    <location>
        <begin position="185"/>
        <end position="243"/>
    </location>
</feature>
<dbReference type="InterPro" id="IPR002022">
    <property type="entry name" value="Pec_lyase"/>
</dbReference>
<comment type="subcellular location">
    <subcellularLocation>
        <location evidence="2">Secreted</location>
    </subcellularLocation>
</comment>
<keyword evidence="7" id="KW-1185">Reference proteome</keyword>
<dbReference type="Gene3D" id="2.160.20.10">
    <property type="entry name" value="Single-stranded right-handed beta-helix, Pectin lyase-like"/>
    <property type="match status" value="1"/>
</dbReference>
<dbReference type="Gene3D" id="2.80.10.50">
    <property type="match status" value="3"/>
</dbReference>
<dbReference type="GO" id="GO:0005576">
    <property type="term" value="C:extracellular region"/>
    <property type="evidence" value="ECO:0007669"/>
    <property type="project" value="UniProtKB-SubCell"/>
</dbReference>
<dbReference type="InterPro" id="IPR011050">
    <property type="entry name" value="Pectin_lyase_fold/virulence"/>
</dbReference>
<dbReference type="PROSITE" id="PS50231">
    <property type="entry name" value="RICIN_B_LECTIN"/>
    <property type="match status" value="2"/>
</dbReference>
<evidence type="ECO:0000256" key="2">
    <source>
        <dbReference type="RuleBase" id="RU361173"/>
    </source>
</evidence>
<feature type="compositionally biased region" description="Low complexity" evidence="3">
    <location>
        <begin position="222"/>
        <end position="231"/>
    </location>
</feature>
<comment type="similarity">
    <text evidence="2">Belongs to the polysaccharide lyase 1 family.</text>
</comment>
<organism evidence="6 7">
    <name type="scientific">Butyrivibrio hungatei</name>
    <dbReference type="NCBI Taxonomy" id="185008"/>
    <lineage>
        <taxon>Bacteria</taxon>
        <taxon>Bacillati</taxon>
        <taxon>Bacillota</taxon>
        <taxon>Clostridia</taxon>
        <taxon>Lachnospirales</taxon>
        <taxon>Lachnospiraceae</taxon>
        <taxon>Butyrivibrio</taxon>
    </lineage>
</organism>
<evidence type="ECO:0000313" key="7">
    <source>
        <dbReference type="Proteomes" id="UP000183047"/>
    </source>
</evidence>
<dbReference type="SUPFAM" id="SSF50370">
    <property type="entry name" value="Ricin B-like lectins"/>
    <property type="match status" value="2"/>
</dbReference>
<dbReference type="PROSITE" id="PS51257">
    <property type="entry name" value="PROKAR_LIPOPROTEIN"/>
    <property type="match status" value="1"/>
</dbReference>
<dbReference type="Pfam" id="PF00544">
    <property type="entry name" value="Pectate_lyase_4"/>
    <property type="match status" value="1"/>
</dbReference>
<keyword evidence="1 2" id="KW-0456">Lyase</keyword>
<dbReference type="Pfam" id="PF14200">
    <property type="entry name" value="RicinB_lectin_2"/>
    <property type="match status" value="2"/>
</dbReference>
<gene>
    <name evidence="6" type="ORF">SAMN02910451_02822</name>
</gene>
<evidence type="ECO:0000313" key="6">
    <source>
        <dbReference type="EMBL" id="SCY49556.1"/>
    </source>
</evidence>
<feature type="compositionally biased region" description="Polar residues" evidence="3">
    <location>
        <begin position="190"/>
        <end position="207"/>
    </location>
</feature>
<dbReference type="SUPFAM" id="SSF51126">
    <property type="entry name" value="Pectin lyase-like"/>
    <property type="match status" value="1"/>
</dbReference>
<dbReference type="InterPro" id="IPR035992">
    <property type="entry name" value="Ricin_B-like_lectins"/>
</dbReference>
<evidence type="ECO:0000256" key="1">
    <source>
        <dbReference type="ARBA" id="ARBA00023239"/>
    </source>
</evidence>
<keyword evidence="2" id="KW-0624">Polysaccharide degradation</keyword>